<dbReference type="InterPro" id="IPR012340">
    <property type="entry name" value="NA-bd_OB-fold"/>
</dbReference>
<sequence>MSFNKYDTVEDLNDSKHDWLLRVRAQAIWKGITKETKDFRGYNVIFIDDCNGRIHAFIAAALCAKYEGYLIEGQLYKLNDFSVKYYNGDETSRSVRTPKHIYFTNETKFIKDEEDGMKIEQQSFDLFSLEDVQNNKNDNRYLIDVVGVLDGTPTKIAYKKDDVEKSNVKFTLHDGRFYANVTFFNEFGDSFLKAMKENLEHPVIIIIASAKINEWNDEVSLTNYPATRFYINSSHYSVKEIRNRIAENSFHVTHLDDQDDKGIPTFHVKDLFNLTEDYIEKMVECKVTVKKFDKKVKWYSNFCAKCDINIELVDRKYQCGQCRKIYPYPDKRYQLTSLCSDNTGTVPIIWTDEEVIRLCGKTVYDIIADDEEAEDGDKFPTALQEFEKKEYNITIIVTKENVKEGSKVYTATKIAAPNEMCGNHSPSQKENSEVKATKISNLNMSSPPTGNSTTEKIRVRKRPDALECTLQEKTVTDVGKLKSLKTESPTNYIYKANIIYDNLKGHYTIYQRKKKKQVAMSSNNYVHLRNVEKGRTDWKIKIRIIREWRGVSVTGEKFKGYNLLLLDAKNVRMVGYVPEWLSEKMQKLFSVGKMYTVTNFQVKQYNANDKWRCVNIDRQILFTNNTKAKQIDESEYFIPNNHFDFFEMEELTKLAKQNVYLADVVGVVIRRDNIRPVRNTKLGTDQMQVRIKMTDGKNKINVIFWDKFAEEFQQDIDSNQYEEPLILIIASGKVGVWKDETDICNFSPTAYYINYKHHSVQQLRKLVSQANFSQHINYSNSQPKKPLRLCTVAEIKNFNQDYILQEVVCQVKIKFVENNETWFYPRCTTCYKQIQFVEGNHICIRCKRRVPHPDKKFAICVLASDKTGDIEIILMDRPVRYAFGKNVFDVLQEYKGKFPTMLKSLENQDYTIKLQILEVNIHKQSEMYLATDMFQGFTFHQNTLDEETIVKPTEFSAGEPSGSSYHLDNISET</sequence>
<evidence type="ECO:0000313" key="2">
    <source>
        <dbReference type="EMBL" id="KAK1354272.1"/>
    </source>
</evidence>
<evidence type="ECO:0000313" key="3">
    <source>
        <dbReference type="Proteomes" id="UP001237642"/>
    </source>
</evidence>
<reference evidence="2" key="1">
    <citation type="submission" date="2023-02" db="EMBL/GenBank/DDBJ databases">
        <title>Genome of toxic invasive species Heracleum sosnowskyi carries increased number of genes despite the absence of recent whole-genome duplications.</title>
        <authorList>
            <person name="Schelkunov M."/>
            <person name="Shtratnikova V."/>
            <person name="Makarenko M."/>
            <person name="Klepikova A."/>
            <person name="Omelchenko D."/>
            <person name="Novikova G."/>
            <person name="Obukhova E."/>
            <person name="Bogdanov V."/>
            <person name="Penin A."/>
            <person name="Logacheva M."/>
        </authorList>
    </citation>
    <scope>NUCLEOTIDE SEQUENCE</scope>
    <source>
        <strain evidence="2">Hsosn_3</strain>
        <tissue evidence="2">Leaf</tissue>
    </source>
</reference>
<dbReference type="InterPro" id="IPR003871">
    <property type="entry name" value="RFA1B/D_OB_1st"/>
</dbReference>
<dbReference type="PANTHER" id="PTHR47165:SF4">
    <property type="entry name" value="OS03G0429900 PROTEIN"/>
    <property type="match status" value="1"/>
</dbReference>
<dbReference type="Proteomes" id="UP001237642">
    <property type="component" value="Unassembled WGS sequence"/>
</dbReference>
<accession>A0AAD8LZQ5</accession>
<organism evidence="2 3">
    <name type="scientific">Heracleum sosnowskyi</name>
    <dbReference type="NCBI Taxonomy" id="360622"/>
    <lineage>
        <taxon>Eukaryota</taxon>
        <taxon>Viridiplantae</taxon>
        <taxon>Streptophyta</taxon>
        <taxon>Embryophyta</taxon>
        <taxon>Tracheophyta</taxon>
        <taxon>Spermatophyta</taxon>
        <taxon>Magnoliopsida</taxon>
        <taxon>eudicotyledons</taxon>
        <taxon>Gunneridae</taxon>
        <taxon>Pentapetalae</taxon>
        <taxon>asterids</taxon>
        <taxon>campanulids</taxon>
        <taxon>Apiales</taxon>
        <taxon>Apiaceae</taxon>
        <taxon>Apioideae</taxon>
        <taxon>apioid superclade</taxon>
        <taxon>Tordylieae</taxon>
        <taxon>Tordyliinae</taxon>
        <taxon>Heracleum</taxon>
    </lineage>
</organism>
<reference evidence="2" key="2">
    <citation type="submission" date="2023-05" db="EMBL/GenBank/DDBJ databases">
        <authorList>
            <person name="Schelkunov M.I."/>
        </authorList>
    </citation>
    <scope>NUCLEOTIDE SEQUENCE</scope>
    <source>
        <strain evidence="2">Hsosn_3</strain>
        <tissue evidence="2">Leaf</tissue>
    </source>
</reference>
<keyword evidence="3" id="KW-1185">Reference proteome</keyword>
<feature type="domain" description="Replication protein A 70 kDa DNA-binding subunit B/D first OB fold" evidence="1">
    <location>
        <begin position="525"/>
        <end position="629"/>
    </location>
</feature>
<dbReference type="AlphaFoldDB" id="A0AAD8LZQ5"/>
<dbReference type="EMBL" id="JAUIZM010000011">
    <property type="protein sequence ID" value="KAK1354272.1"/>
    <property type="molecule type" value="Genomic_DNA"/>
</dbReference>
<proteinExistence type="predicted"/>
<dbReference type="PANTHER" id="PTHR47165">
    <property type="entry name" value="OS03G0429900 PROTEIN"/>
    <property type="match status" value="1"/>
</dbReference>
<protein>
    <recommendedName>
        <fullName evidence="1">Replication protein A 70 kDa DNA-binding subunit B/D first OB fold domain-containing protein</fullName>
    </recommendedName>
</protein>
<feature type="domain" description="Replication protein A 70 kDa DNA-binding subunit B/D first OB fold" evidence="1">
    <location>
        <begin position="5"/>
        <end position="110"/>
    </location>
</feature>
<comment type="caution">
    <text evidence="2">The sequence shown here is derived from an EMBL/GenBank/DDBJ whole genome shotgun (WGS) entry which is preliminary data.</text>
</comment>
<dbReference type="Gene3D" id="2.40.50.140">
    <property type="entry name" value="Nucleic acid-binding proteins"/>
    <property type="match status" value="6"/>
</dbReference>
<dbReference type="SUPFAM" id="SSF50249">
    <property type="entry name" value="Nucleic acid-binding proteins"/>
    <property type="match status" value="6"/>
</dbReference>
<evidence type="ECO:0000259" key="1">
    <source>
        <dbReference type="Pfam" id="PF02721"/>
    </source>
</evidence>
<name>A0AAD8LZQ5_9APIA</name>
<dbReference type="Pfam" id="PF02721">
    <property type="entry name" value="DUF223"/>
    <property type="match status" value="2"/>
</dbReference>
<gene>
    <name evidence="2" type="ORF">POM88_047528</name>
</gene>